<dbReference type="InterPro" id="IPR002293">
    <property type="entry name" value="AA/rel_permease1"/>
</dbReference>
<dbReference type="Gene3D" id="1.20.1740.10">
    <property type="entry name" value="Amino acid/polyamine transporter I"/>
    <property type="match status" value="2"/>
</dbReference>
<reference evidence="9 10" key="1">
    <citation type="submission" date="2016-09" db="EMBL/GenBank/DDBJ databases">
        <title>Aspergillus awamori IFM 58123T.</title>
        <authorList>
            <person name="Kusuya Y."/>
            <person name="Shimizu M."/>
            <person name="Takahashi H."/>
            <person name="Yaguchi T."/>
        </authorList>
    </citation>
    <scope>NUCLEOTIDE SEQUENCE [LARGE SCALE GENOMIC DNA]</scope>
    <source>
        <strain evidence="9 10">IFM 58123</strain>
    </source>
</reference>
<keyword evidence="10" id="KW-1185">Reference proteome</keyword>
<feature type="transmembrane region" description="Helical" evidence="7">
    <location>
        <begin position="947"/>
        <end position="966"/>
    </location>
</feature>
<feature type="transmembrane region" description="Helical" evidence="7">
    <location>
        <begin position="1095"/>
        <end position="1114"/>
    </location>
</feature>
<name>A0A401L158_ASPAW</name>
<feature type="transmembrane region" description="Helical" evidence="7">
    <location>
        <begin position="666"/>
        <end position="688"/>
    </location>
</feature>
<dbReference type="Pfam" id="PF06985">
    <property type="entry name" value="HET"/>
    <property type="match status" value="1"/>
</dbReference>
<evidence type="ECO:0000256" key="5">
    <source>
        <dbReference type="ARBA" id="ARBA00023136"/>
    </source>
</evidence>
<feature type="region of interest" description="Disordered" evidence="6">
    <location>
        <begin position="1125"/>
        <end position="1145"/>
    </location>
</feature>
<dbReference type="InterPro" id="IPR010730">
    <property type="entry name" value="HET"/>
</dbReference>
<proteinExistence type="predicted"/>
<evidence type="ECO:0000256" key="4">
    <source>
        <dbReference type="ARBA" id="ARBA00022989"/>
    </source>
</evidence>
<feature type="domain" description="Heterokaryon incompatibility" evidence="8">
    <location>
        <begin position="112"/>
        <end position="249"/>
    </location>
</feature>
<feature type="transmembrane region" description="Helical" evidence="7">
    <location>
        <begin position="851"/>
        <end position="869"/>
    </location>
</feature>
<dbReference type="GO" id="GO:0022857">
    <property type="term" value="F:transmembrane transporter activity"/>
    <property type="evidence" value="ECO:0007669"/>
    <property type="project" value="InterPro"/>
</dbReference>
<dbReference type="PANTHER" id="PTHR45649:SF10">
    <property type="entry name" value="AMINO ACID TRANSPORTER (EUROFUNG)"/>
    <property type="match status" value="1"/>
</dbReference>
<feature type="transmembrane region" description="Helical" evidence="7">
    <location>
        <begin position="1062"/>
        <end position="1083"/>
    </location>
</feature>
<evidence type="ECO:0000256" key="6">
    <source>
        <dbReference type="SAM" id="MobiDB-lite"/>
    </source>
</evidence>
<evidence type="ECO:0000256" key="3">
    <source>
        <dbReference type="ARBA" id="ARBA00022692"/>
    </source>
</evidence>
<dbReference type="InterPro" id="IPR004840">
    <property type="entry name" value="Amino_acid_permease_CS"/>
</dbReference>
<organism evidence="9 10">
    <name type="scientific">Aspergillus awamori</name>
    <name type="common">Black koji mold</name>
    <dbReference type="NCBI Taxonomy" id="105351"/>
    <lineage>
        <taxon>Eukaryota</taxon>
        <taxon>Fungi</taxon>
        <taxon>Dikarya</taxon>
        <taxon>Ascomycota</taxon>
        <taxon>Pezizomycotina</taxon>
        <taxon>Eurotiomycetes</taxon>
        <taxon>Eurotiomycetidae</taxon>
        <taxon>Eurotiales</taxon>
        <taxon>Aspergillaceae</taxon>
        <taxon>Aspergillus</taxon>
    </lineage>
</organism>
<sequence>MPDDNGERDPNICKDVGVIAKLHICTAKGAEIPKRDAPLLKDIGRDELPFDLHSEMCLSLAASWLDKCCRKHAKCEGYKDGAHSLPTRVIDVGDSLTQPYLHISADGETGKWAALSYCWGGDSNFTLNASSFDDLRSGRSLATFPATLRDAVLVTRALGFRYLWIDSLCIFQDDSNDWAVEASRMSRIYRHAAVTIAATSAETADDGFLDKRAPYFSCPFPWRRRSHRGSVNDDFRAGWTFQEELLSKRLLYYTKEEMVWKYRAVTFREPGEEPATSLIELPQPLPVPLPKPDELYAANDMPDPYRNWYLLLEKYLLRDLKFDRDRLPAIEALAEFFHAQFGEQRSEVQNLSYQYKYNKERYAPVGDSSKQRKPSWSWIGADAYVGLKWPQLRWMRNYTYLAKILDFKVHGQLHGVFGHVEGAELTLKAPYRHFHLKLDSYSKSRWNPVRAAQRALTRSSPLASMRELAQVALVRPGYLAGTETSGSVIVPSSSMDFTLIHIAEVTRFDPPVLYLLILQPQPRNATNSRGPHHYRRVGLLRLSPHRYNSSDSVRVAETKRLESDAYTEATSEKWPVGTFLHPKFILRARGGPRGVLTDSSSASGRSYFEYRIRTHHSPSLLRSILGRNYIHAPSAMATIHDNDELLLARIGYKQELKREFSKWSTVSYAISILGILGSVPATFGAPLAAGGPATAVWCWFVGSCMALCIGSSVAELVSAYPTAGGMYFVTKHVVPDEHVPIFSWVQGWCNLLGQTAGVSSVAYTFRVGYGALVRDIALCTGCDLLDDHQVSAPNFPLVRSDKQYVIFSWKLDTADQLVAATFCICFALLWFTPNKQPALWVFTHFTDGSGWGSKVFSFLLGFISVAWTMTDYDGTTHPSMSEETHNAAALGPLAIQSAVIVSGILGWILTISMCFCLTDFEGILNTSTGLPAAQIFLNAGGKLGGSAMWGLAILVQFFTGCSAMLADTRMAYAFARDEALPFSSFLSQVNPYTQTPVNAVWFVVFFSICLNCIAIGSTHTATAIFSITAPALDLSYVSVILAHQIYRKQVKFIEGPFTLGRWGPYINWISVIWVVFISSVLFFPPTVPVTVSNMNYGICVGISIAAFSLVWWWVAARGRYTGPRTTEHMQPVPTEEPGLDYGTMQ</sequence>
<dbReference type="STRING" id="105351.A0A401L158"/>
<feature type="transmembrane region" description="Helical" evidence="7">
    <location>
        <begin position="694"/>
        <end position="717"/>
    </location>
</feature>
<evidence type="ECO:0000256" key="7">
    <source>
        <dbReference type="SAM" id="Phobius"/>
    </source>
</evidence>
<evidence type="ECO:0000313" key="9">
    <source>
        <dbReference type="EMBL" id="GCB25192.1"/>
    </source>
</evidence>
<feature type="transmembrane region" description="Helical" evidence="7">
    <location>
        <begin position="890"/>
        <end position="909"/>
    </location>
</feature>
<keyword evidence="5 7" id="KW-0472">Membrane</keyword>
<dbReference type="PANTHER" id="PTHR45649">
    <property type="entry name" value="AMINO-ACID PERMEASE BAT1"/>
    <property type="match status" value="1"/>
</dbReference>
<dbReference type="Pfam" id="PF13520">
    <property type="entry name" value="AA_permease_2"/>
    <property type="match status" value="2"/>
</dbReference>
<dbReference type="GO" id="GO:0016020">
    <property type="term" value="C:membrane"/>
    <property type="evidence" value="ECO:0007669"/>
    <property type="project" value="UniProtKB-SubCell"/>
</dbReference>
<keyword evidence="2" id="KW-0813">Transport</keyword>
<comment type="subcellular location">
    <subcellularLocation>
        <location evidence="1">Membrane</location>
        <topology evidence="1">Multi-pass membrane protein</topology>
    </subcellularLocation>
</comment>
<evidence type="ECO:0000256" key="1">
    <source>
        <dbReference type="ARBA" id="ARBA00004141"/>
    </source>
</evidence>
<dbReference type="GO" id="GO:0006865">
    <property type="term" value="P:amino acid transport"/>
    <property type="evidence" value="ECO:0007669"/>
    <property type="project" value="InterPro"/>
</dbReference>
<keyword evidence="3 7" id="KW-0812">Transmembrane</keyword>
<feature type="transmembrane region" description="Helical" evidence="7">
    <location>
        <begin position="813"/>
        <end position="831"/>
    </location>
</feature>
<protein>
    <submittedName>
        <fullName evidence="9">Uncharacterized amino-acid permease C15C4.04c</fullName>
    </submittedName>
</protein>
<evidence type="ECO:0000259" key="8">
    <source>
        <dbReference type="Pfam" id="PF06985"/>
    </source>
</evidence>
<comment type="caution">
    <text evidence="9">The sequence shown here is derived from an EMBL/GenBank/DDBJ whole genome shotgun (WGS) entry which is preliminary data.</text>
</comment>
<evidence type="ECO:0000313" key="10">
    <source>
        <dbReference type="Proteomes" id="UP000286921"/>
    </source>
</evidence>
<dbReference type="EMBL" id="BDHI01000021">
    <property type="protein sequence ID" value="GCB25192.1"/>
    <property type="molecule type" value="Genomic_DNA"/>
</dbReference>
<dbReference type="PROSITE" id="PS00218">
    <property type="entry name" value="AMINO_ACID_PERMEASE_1"/>
    <property type="match status" value="1"/>
</dbReference>
<accession>A0A401L158</accession>
<feature type="transmembrane region" description="Helical" evidence="7">
    <location>
        <begin position="999"/>
        <end position="1017"/>
    </location>
</feature>
<dbReference type="Proteomes" id="UP000286921">
    <property type="component" value="Unassembled WGS sequence"/>
</dbReference>
<feature type="transmembrane region" description="Helical" evidence="7">
    <location>
        <begin position="1023"/>
        <end position="1042"/>
    </location>
</feature>
<evidence type="ECO:0000256" key="2">
    <source>
        <dbReference type="ARBA" id="ARBA00022448"/>
    </source>
</evidence>
<dbReference type="AlphaFoldDB" id="A0A401L158"/>
<keyword evidence="4 7" id="KW-1133">Transmembrane helix</keyword>
<gene>
    <name evidence="9" type="ORF">AAWM_08077</name>
</gene>